<organism evidence="1 2">
    <name type="scientific">Methylocella tundrae</name>
    <dbReference type="NCBI Taxonomy" id="227605"/>
    <lineage>
        <taxon>Bacteria</taxon>
        <taxon>Pseudomonadati</taxon>
        <taxon>Pseudomonadota</taxon>
        <taxon>Alphaproteobacteria</taxon>
        <taxon>Hyphomicrobiales</taxon>
        <taxon>Beijerinckiaceae</taxon>
        <taxon>Methylocella</taxon>
    </lineage>
</organism>
<dbReference type="Proteomes" id="UP000294360">
    <property type="component" value="Plasmid 2"/>
</dbReference>
<accession>A0A4U8Z7U7</accession>
<protein>
    <submittedName>
        <fullName evidence="1">Uncharacterized protein</fullName>
    </submittedName>
</protein>
<dbReference type="AlphaFoldDB" id="A0A4U8Z7U7"/>
<keyword evidence="1" id="KW-0614">Plasmid</keyword>
<dbReference type="EMBL" id="LR536451">
    <property type="protein sequence ID" value="VFU16514.1"/>
    <property type="molecule type" value="Genomic_DNA"/>
</dbReference>
<gene>
    <name evidence="1" type="ORF">MTUNDRAET4_0166</name>
</gene>
<dbReference type="KEGG" id="mtun:MTUNDRAET4_0166.1"/>
<proteinExistence type="predicted"/>
<sequence>MTPVERILPLRRRSSAAALARCSGESVLPTGGAHVIKALFDLSLAVRSIDDGLCKARLDRT</sequence>
<geneLocation type="plasmid" evidence="1 2">
    <name>2</name>
</geneLocation>
<reference evidence="1 2" key="1">
    <citation type="submission" date="2019-03" db="EMBL/GenBank/DDBJ databases">
        <authorList>
            <person name="Kox A.R. M."/>
        </authorList>
    </citation>
    <scope>NUCLEOTIDE SEQUENCE [LARGE SCALE GENOMIC DNA]</scope>
    <source>
        <strain evidence="1">MTUNDRAET4 annotated genome</strain>
        <plasmid evidence="2">2</plasmid>
    </source>
</reference>
<evidence type="ECO:0000313" key="1">
    <source>
        <dbReference type="EMBL" id="VFU16514.1"/>
    </source>
</evidence>
<evidence type="ECO:0000313" key="2">
    <source>
        <dbReference type="Proteomes" id="UP000294360"/>
    </source>
</evidence>
<name>A0A4U8Z7U7_METTU</name>